<organism evidence="2 3">
    <name type="scientific">Liparis tanakae</name>
    <name type="common">Tanaka's snailfish</name>
    <dbReference type="NCBI Taxonomy" id="230148"/>
    <lineage>
        <taxon>Eukaryota</taxon>
        <taxon>Metazoa</taxon>
        <taxon>Chordata</taxon>
        <taxon>Craniata</taxon>
        <taxon>Vertebrata</taxon>
        <taxon>Euteleostomi</taxon>
        <taxon>Actinopterygii</taxon>
        <taxon>Neopterygii</taxon>
        <taxon>Teleostei</taxon>
        <taxon>Neoteleostei</taxon>
        <taxon>Acanthomorphata</taxon>
        <taxon>Eupercaria</taxon>
        <taxon>Perciformes</taxon>
        <taxon>Cottioidei</taxon>
        <taxon>Cottales</taxon>
        <taxon>Liparidae</taxon>
        <taxon>Liparis</taxon>
    </lineage>
</organism>
<protein>
    <submittedName>
        <fullName evidence="2">Uncharacterized protein</fullName>
    </submittedName>
</protein>
<sequence>METSTVHQADGGREEEWAESQQRAESQQGIGVTMIAITPNVNFMSLVGVTFSAMQRCGY</sequence>
<accession>A0A4Z2HU24</accession>
<feature type="region of interest" description="Disordered" evidence="1">
    <location>
        <begin position="1"/>
        <end position="25"/>
    </location>
</feature>
<reference evidence="2 3" key="1">
    <citation type="submission" date="2019-03" db="EMBL/GenBank/DDBJ databases">
        <title>First draft genome of Liparis tanakae, snailfish: a comprehensive survey of snailfish specific genes.</title>
        <authorList>
            <person name="Kim W."/>
            <person name="Song I."/>
            <person name="Jeong J.-H."/>
            <person name="Kim D."/>
            <person name="Kim S."/>
            <person name="Ryu S."/>
            <person name="Song J.Y."/>
            <person name="Lee S.K."/>
        </authorList>
    </citation>
    <scope>NUCLEOTIDE SEQUENCE [LARGE SCALE GENOMIC DNA]</scope>
    <source>
        <tissue evidence="2">Muscle</tissue>
    </source>
</reference>
<comment type="caution">
    <text evidence="2">The sequence shown here is derived from an EMBL/GenBank/DDBJ whole genome shotgun (WGS) entry which is preliminary data.</text>
</comment>
<gene>
    <name evidence="2" type="ORF">EYF80_020617</name>
</gene>
<proteinExistence type="predicted"/>
<evidence type="ECO:0000313" key="2">
    <source>
        <dbReference type="EMBL" id="TNN69150.1"/>
    </source>
</evidence>
<dbReference type="AlphaFoldDB" id="A0A4Z2HU24"/>
<evidence type="ECO:0000313" key="3">
    <source>
        <dbReference type="Proteomes" id="UP000314294"/>
    </source>
</evidence>
<dbReference type="EMBL" id="SRLO01000179">
    <property type="protein sequence ID" value="TNN69150.1"/>
    <property type="molecule type" value="Genomic_DNA"/>
</dbReference>
<evidence type="ECO:0000256" key="1">
    <source>
        <dbReference type="SAM" id="MobiDB-lite"/>
    </source>
</evidence>
<keyword evidence="3" id="KW-1185">Reference proteome</keyword>
<name>A0A4Z2HU24_9TELE</name>
<dbReference type="Proteomes" id="UP000314294">
    <property type="component" value="Unassembled WGS sequence"/>
</dbReference>